<reference evidence="8 9" key="1">
    <citation type="journal article" date="2018" name="Mol. Biol. Evol.">
        <title>Broad Genomic Sampling Reveals a Smut Pathogenic Ancestry of the Fungal Clade Ustilaginomycotina.</title>
        <authorList>
            <person name="Kijpornyongpan T."/>
            <person name="Mondo S.J."/>
            <person name="Barry K."/>
            <person name="Sandor L."/>
            <person name="Lee J."/>
            <person name="Lipzen A."/>
            <person name="Pangilinan J."/>
            <person name="LaButti K."/>
            <person name="Hainaut M."/>
            <person name="Henrissat B."/>
            <person name="Grigoriev I.V."/>
            <person name="Spatafora J.W."/>
            <person name="Aime M.C."/>
        </authorList>
    </citation>
    <scope>NUCLEOTIDE SEQUENCE [LARGE SCALE GENOMIC DNA]</scope>
    <source>
        <strain evidence="8 9">MCA 3882</strain>
    </source>
</reference>
<evidence type="ECO:0000256" key="4">
    <source>
        <dbReference type="SAM" id="Coils"/>
    </source>
</evidence>
<dbReference type="GO" id="GO:0051959">
    <property type="term" value="F:dynein light intermediate chain binding"/>
    <property type="evidence" value="ECO:0007669"/>
    <property type="project" value="TreeGrafter"/>
</dbReference>
<dbReference type="GO" id="GO:0030705">
    <property type="term" value="P:cytoskeleton-dependent intracellular transport"/>
    <property type="evidence" value="ECO:0007669"/>
    <property type="project" value="InterPro"/>
</dbReference>
<feature type="coiled-coil region" evidence="4">
    <location>
        <begin position="245"/>
        <end position="475"/>
    </location>
</feature>
<dbReference type="InParanoid" id="A0A316VGQ4"/>
<keyword evidence="3 4" id="KW-0175">Coiled coil</keyword>
<dbReference type="SUPFAM" id="SSF116907">
    <property type="entry name" value="Hook domain"/>
    <property type="match status" value="1"/>
</dbReference>
<evidence type="ECO:0008006" key="10">
    <source>
        <dbReference type="Google" id="ProtNLM"/>
    </source>
</evidence>
<dbReference type="InterPro" id="IPR036872">
    <property type="entry name" value="CH_dom_sf"/>
</dbReference>
<comment type="subcellular location">
    <subcellularLocation>
        <location evidence="1">Cytoplasm</location>
    </subcellularLocation>
</comment>
<feature type="region of interest" description="Disordered" evidence="5">
    <location>
        <begin position="480"/>
        <end position="504"/>
    </location>
</feature>
<dbReference type="Pfam" id="PF05622">
    <property type="entry name" value="HOOK"/>
    <property type="match status" value="1"/>
</dbReference>
<evidence type="ECO:0000259" key="6">
    <source>
        <dbReference type="Pfam" id="PF05622"/>
    </source>
</evidence>
<feature type="region of interest" description="Disordered" evidence="5">
    <location>
        <begin position="215"/>
        <end position="238"/>
    </location>
</feature>
<dbReference type="RefSeq" id="XP_025356992.1">
    <property type="nucleotide sequence ID" value="XM_025498054.1"/>
</dbReference>
<accession>A0A316VGQ4</accession>
<feature type="domain" description="Hook C-terminal" evidence="6">
    <location>
        <begin position="245"/>
        <end position="680"/>
    </location>
</feature>
<gene>
    <name evidence="8" type="ORF">FA14DRAFT_159102</name>
</gene>
<evidence type="ECO:0000256" key="3">
    <source>
        <dbReference type="ARBA" id="ARBA00023054"/>
    </source>
</evidence>
<dbReference type="GO" id="GO:0005815">
    <property type="term" value="C:microtubule organizing center"/>
    <property type="evidence" value="ECO:0007669"/>
    <property type="project" value="TreeGrafter"/>
</dbReference>
<dbReference type="GO" id="GO:0008017">
    <property type="term" value="F:microtubule binding"/>
    <property type="evidence" value="ECO:0007669"/>
    <property type="project" value="InterPro"/>
</dbReference>
<dbReference type="InterPro" id="IPR043936">
    <property type="entry name" value="HOOK_N"/>
</dbReference>
<dbReference type="Gene3D" id="1.10.418.10">
    <property type="entry name" value="Calponin-like domain"/>
    <property type="match status" value="1"/>
</dbReference>
<feature type="compositionally biased region" description="Basic and acidic residues" evidence="5">
    <location>
        <begin position="229"/>
        <end position="238"/>
    </location>
</feature>
<dbReference type="EMBL" id="KZ819602">
    <property type="protein sequence ID" value="PWN36690.1"/>
    <property type="molecule type" value="Genomic_DNA"/>
</dbReference>
<dbReference type="AlphaFoldDB" id="A0A316VGQ4"/>
<evidence type="ECO:0000256" key="5">
    <source>
        <dbReference type="SAM" id="MobiDB-lite"/>
    </source>
</evidence>
<dbReference type="PANTHER" id="PTHR18947">
    <property type="entry name" value="HOOK PROTEINS"/>
    <property type="match status" value="1"/>
</dbReference>
<evidence type="ECO:0000259" key="7">
    <source>
        <dbReference type="Pfam" id="PF19047"/>
    </source>
</evidence>
<feature type="coiled-coil region" evidence="4">
    <location>
        <begin position="605"/>
        <end position="689"/>
    </location>
</feature>
<dbReference type="Proteomes" id="UP000245771">
    <property type="component" value="Unassembled WGS sequence"/>
</dbReference>
<dbReference type="PANTHER" id="PTHR18947:SF28">
    <property type="entry name" value="GIRDIN, ISOFORM A"/>
    <property type="match status" value="1"/>
</dbReference>
<keyword evidence="2" id="KW-0963">Cytoplasm</keyword>
<dbReference type="OrthoDB" id="49395at2759"/>
<evidence type="ECO:0000313" key="9">
    <source>
        <dbReference type="Proteomes" id="UP000245771"/>
    </source>
</evidence>
<sequence>MEERDPIQTGQDPQSSISQEEKDANDSGSSSLPNLEGEVRALTAWVQAVDRARGADSFLSRTVDNPDDLSDGVAFFEILSTIDSTYFRNPHGGEVKDNWILKTATLKRLFKLVTQYYIEVLQQSPSALDVPDLDALARDGSKQDLYKLGSLVIGIAVRSDQANEHIAAIQSLPLEDQQQLMYTIEQVMGALQPIESAEGEDNNNAEQSISQNLLSEEQNDQSGAGSGELKSETSKDNSAEMERVYAALLDENRILKNSLEDAQAEKEETAKEHTRFREEVERDRNVQADVLMRQEIERLKASLRRSEDNLAEAESEVERLNASVLDLTKKSEELQRKTEENAKMKDELEELRHASDKLQRTENAMEKFKKKLEEASEVKRQLKTLEAQNAELVDRNAAVEDEYKRVAHFKPLMDSYKEQIAALETKASNLQRDLNSARYDGEQVSVKLRATEEARTKEKEELDLYQERIQELELGGSVAKQRASTGGVNGSDGMMSSTDVGSDEDVDENLEDAMSGTTMAGLKIQVRKLARELKVAQANKADASRLLVVENLLQDANKMKERYERDYLKEYQKNMKIQKQMEAIQEGKSDLGDGAEANLALRMRLNETVEELDKTKKALGDLEVEHEQTRKELTIAKSDLTLVGKDKLEMIEEVRAEVNVEKAELERTMKQLQEEKASKEEQIRMQLSQINTLLMEKVDLQNDSIEQRDGALQRELEMGDLRSKAQGQADKELAAKSEAQIRTLQEKLQKARTFIRQQDKMIKDAANAKAKGQIAPEELVKRARLLEQENKVLRLEQRLISSIYYDQKQKEIRNAINASGALSNSGRSQTKAGIDINGLKPRSWLMQQRTQLAGGINLARR</sequence>
<organism evidence="8 9">
    <name type="scientific">Meira miltonrushii</name>
    <dbReference type="NCBI Taxonomy" id="1280837"/>
    <lineage>
        <taxon>Eukaryota</taxon>
        <taxon>Fungi</taxon>
        <taxon>Dikarya</taxon>
        <taxon>Basidiomycota</taxon>
        <taxon>Ustilaginomycotina</taxon>
        <taxon>Exobasidiomycetes</taxon>
        <taxon>Exobasidiales</taxon>
        <taxon>Brachybasidiaceae</taxon>
        <taxon>Meira</taxon>
    </lineage>
</organism>
<keyword evidence="9" id="KW-1185">Reference proteome</keyword>
<feature type="coiled-coil region" evidence="4">
    <location>
        <begin position="519"/>
        <end position="566"/>
    </location>
</feature>
<evidence type="ECO:0000256" key="2">
    <source>
        <dbReference type="ARBA" id="ARBA00022490"/>
    </source>
</evidence>
<feature type="region of interest" description="Disordered" evidence="5">
    <location>
        <begin position="1"/>
        <end position="34"/>
    </location>
</feature>
<feature type="compositionally biased region" description="Polar residues" evidence="5">
    <location>
        <begin position="8"/>
        <end position="18"/>
    </location>
</feature>
<dbReference type="STRING" id="1280837.A0A316VGQ4"/>
<dbReference type="Pfam" id="PF19047">
    <property type="entry name" value="HOOK_N"/>
    <property type="match status" value="1"/>
</dbReference>
<evidence type="ECO:0000256" key="1">
    <source>
        <dbReference type="ARBA" id="ARBA00004496"/>
    </source>
</evidence>
<dbReference type="InterPro" id="IPR008636">
    <property type="entry name" value="Hook_C"/>
</dbReference>
<dbReference type="CDD" id="cd22211">
    <property type="entry name" value="HkD_SF"/>
    <property type="match status" value="1"/>
</dbReference>
<feature type="domain" description="HOOK N-terminal" evidence="7">
    <location>
        <begin position="64"/>
        <end position="184"/>
    </location>
</feature>
<dbReference type="GO" id="GO:0031122">
    <property type="term" value="P:cytoplasmic microtubule organization"/>
    <property type="evidence" value="ECO:0007669"/>
    <property type="project" value="InterPro"/>
</dbReference>
<proteinExistence type="predicted"/>
<evidence type="ECO:0000313" key="8">
    <source>
        <dbReference type="EMBL" id="PWN36690.1"/>
    </source>
</evidence>
<dbReference type="GO" id="GO:0005737">
    <property type="term" value="C:cytoplasm"/>
    <property type="evidence" value="ECO:0007669"/>
    <property type="project" value="UniProtKB-SubCell"/>
</dbReference>
<protein>
    <recommendedName>
        <fullName evidence="10">HOOK-domain-containing protein</fullName>
    </recommendedName>
</protein>
<name>A0A316VGQ4_9BASI</name>
<dbReference type="GeneID" id="37019835"/>